<protein>
    <submittedName>
        <fullName evidence="2">Uncharacterized protein</fullName>
    </submittedName>
</protein>
<reference evidence="2 3" key="1">
    <citation type="journal article" date="2018" name="PLoS Genet.">
        <title>Population sequencing reveals clonal diversity and ancestral inbreeding in the grapevine cultivar Chardonnay.</title>
        <authorList>
            <person name="Roach M.J."/>
            <person name="Johnson D.L."/>
            <person name="Bohlmann J."/>
            <person name="van Vuuren H.J."/>
            <person name="Jones S.J."/>
            <person name="Pretorius I.S."/>
            <person name="Schmidt S.A."/>
            <person name="Borneman A.R."/>
        </authorList>
    </citation>
    <scope>NUCLEOTIDE SEQUENCE [LARGE SCALE GENOMIC DNA]</scope>
    <source>
        <strain evidence="3">cv. Chardonnay</strain>
        <tissue evidence="2">Leaf</tissue>
    </source>
</reference>
<proteinExistence type="predicted"/>
<feature type="compositionally biased region" description="Polar residues" evidence="1">
    <location>
        <begin position="1"/>
        <end position="16"/>
    </location>
</feature>
<name>A0A438C7C1_VITVI</name>
<sequence length="366" mass="40964">MAKTRGGSTSASQSSHRAAYRAAPMRAPLDAPPHLPDSAPQSRYYTRRVAATPVTPTQIPARSPPAKKAKTSEPRESSKAARDSQSQPFPTRRPILASSPIEGNSDYRERAFHDEAYFDHYIAEAFHIPYAPADPTAFRRWAPLSEWDMVSILSRGTSSDRIIMRKELPPGMLLVDVVLRTNLFPLQHRVQRRGAILEALFRISEGYYFGPHHLIMASLLHFKEKVHKRRLTRADTILLLFPRLLCHVLAHMGFPVDPHSETRRHCRESFSLDQWNKVLYHQHSPELPEQREVPPQPLPSIFAPSTSALSEPHLGLWPPAPPVSLVPSEAFASADDFDPTDDATPVAIPSTVAAEDPSYPPEEPTT</sequence>
<gene>
    <name evidence="2" type="ORF">CK203_093896</name>
</gene>
<evidence type="ECO:0000256" key="1">
    <source>
        <dbReference type="SAM" id="MobiDB-lite"/>
    </source>
</evidence>
<evidence type="ECO:0000313" key="2">
    <source>
        <dbReference type="EMBL" id="RVW19153.1"/>
    </source>
</evidence>
<comment type="caution">
    <text evidence="2">The sequence shown here is derived from an EMBL/GenBank/DDBJ whole genome shotgun (WGS) entry which is preliminary data.</text>
</comment>
<organism evidence="2 3">
    <name type="scientific">Vitis vinifera</name>
    <name type="common">Grape</name>
    <dbReference type="NCBI Taxonomy" id="29760"/>
    <lineage>
        <taxon>Eukaryota</taxon>
        <taxon>Viridiplantae</taxon>
        <taxon>Streptophyta</taxon>
        <taxon>Embryophyta</taxon>
        <taxon>Tracheophyta</taxon>
        <taxon>Spermatophyta</taxon>
        <taxon>Magnoliopsida</taxon>
        <taxon>eudicotyledons</taxon>
        <taxon>Gunneridae</taxon>
        <taxon>Pentapetalae</taxon>
        <taxon>rosids</taxon>
        <taxon>Vitales</taxon>
        <taxon>Vitaceae</taxon>
        <taxon>Viteae</taxon>
        <taxon>Vitis</taxon>
    </lineage>
</organism>
<dbReference type="EMBL" id="QGNW01002501">
    <property type="protein sequence ID" value="RVW19153.1"/>
    <property type="molecule type" value="Genomic_DNA"/>
</dbReference>
<feature type="region of interest" description="Disordered" evidence="1">
    <location>
        <begin position="329"/>
        <end position="366"/>
    </location>
</feature>
<accession>A0A438C7C1</accession>
<feature type="region of interest" description="Disordered" evidence="1">
    <location>
        <begin position="1"/>
        <end position="102"/>
    </location>
</feature>
<evidence type="ECO:0000313" key="3">
    <source>
        <dbReference type="Proteomes" id="UP000288805"/>
    </source>
</evidence>
<dbReference type="Proteomes" id="UP000288805">
    <property type="component" value="Unassembled WGS sequence"/>
</dbReference>
<feature type="compositionally biased region" description="Basic and acidic residues" evidence="1">
    <location>
        <begin position="70"/>
        <end position="82"/>
    </location>
</feature>
<dbReference type="AlphaFoldDB" id="A0A438C7C1"/>